<dbReference type="InterPro" id="IPR028214">
    <property type="entry name" value="TSKS"/>
</dbReference>
<evidence type="ECO:0000313" key="3">
    <source>
        <dbReference type="Proteomes" id="UP000694422"/>
    </source>
</evidence>
<keyword evidence="3" id="KW-1185">Reference proteome</keyword>
<dbReference type="PANTHER" id="PTHR14351:SF1">
    <property type="entry name" value="TESTIS-SPECIFIC SERINE KINASE SUBSTRATE"/>
    <property type="match status" value="1"/>
</dbReference>
<dbReference type="PANTHER" id="PTHR14351">
    <property type="entry name" value="TESTIS-SPECIFIC SERINE KINASE SUBSTRATE"/>
    <property type="match status" value="1"/>
</dbReference>
<evidence type="ECO:0000313" key="2">
    <source>
        <dbReference type="Ensembl" id="ENSSDAP00000002406.1"/>
    </source>
</evidence>
<feature type="region of interest" description="Disordered" evidence="1">
    <location>
        <begin position="558"/>
        <end position="584"/>
    </location>
</feature>
<protein>
    <submittedName>
        <fullName evidence="2">Testis specific serine kinase substrate</fullName>
    </submittedName>
</protein>
<dbReference type="GO" id="GO:0019901">
    <property type="term" value="F:protein kinase binding"/>
    <property type="evidence" value="ECO:0007669"/>
    <property type="project" value="TreeGrafter"/>
</dbReference>
<proteinExistence type="predicted"/>
<feature type="compositionally biased region" description="Low complexity" evidence="1">
    <location>
        <begin position="91"/>
        <end position="109"/>
    </location>
</feature>
<sequence>MASVVVKTIWQSKEIHEAGDPPAGVESRSQLVPEAPGGVTNPAKGITKKKKAVSFHGVEPRMSHEPMHWCLNLKRSSACTNVSLLNLAAVEPTDSSGTDSTTEDSGPLALPGPPASPTTPWAPDDPDITELLSGVNSGLVRAKDSITSLKEKTTRVNQHVQTLQSECSVLSENLERRRQEAEELEGYCSQLKGPRPGVLTQENCRKVTRSVEDAEIKTNVLKQNSALLEEKLRYLQQQLQDETPRRQEAELQELEQKLEAGFSRHGLGSAGPNQGCSGPPGSPEEPPRLRGLVGWGTAPRSGDSPYGSDQELQKVSAGLEELRREVSSLTARWHQEEGAVQEALRLLGGLGGRLDGFLGQWERAQREQAQTARGLQELRGRKKGWANQVERSAVSVASLRSELEGLGPVKPILEELGRQFQNPRRGPDHSMSLDRSTQGSCARCASQGQQLSSESLQHLLERALTPLVDEVKQRGLAPACPSCQRLHKKILELERQALAKHVRAEALSSTLRLAQDEALRAKNLLLTDKMKPEEKVATLDYLHLKMCSLHDQLSNLPLEGSTGTMGGGSSGGAPPKRGGPAPEQ</sequence>
<reference evidence="2" key="2">
    <citation type="submission" date="2025-09" db="UniProtKB">
        <authorList>
            <consortium name="Ensembl"/>
        </authorList>
    </citation>
    <scope>IDENTIFICATION</scope>
</reference>
<dbReference type="Ensembl" id="ENSSDAT00000002782.1">
    <property type="protein sequence ID" value="ENSSDAP00000002406.1"/>
    <property type="gene ID" value="ENSSDAG00000002313.1"/>
</dbReference>
<accession>A0A8C9P4T6</accession>
<feature type="region of interest" description="Disordered" evidence="1">
    <location>
        <begin position="420"/>
        <end position="439"/>
    </location>
</feature>
<evidence type="ECO:0000256" key="1">
    <source>
        <dbReference type="SAM" id="MobiDB-lite"/>
    </source>
</evidence>
<feature type="compositionally biased region" description="Low complexity" evidence="1">
    <location>
        <begin position="572"/>
        <end position="584"/>
    </location>
</feature>
<reference evidence="2" key="1">
    <citation type="submission" date="2025-08" db="UniProtKB">
        <authorList>
            <consortium name="Ensembl"/>
        </authorList>
    </citation>
    <scope>IDENTIFICATION</scope>
</reference>
<dbReference type="Proteomes" id="UP000694422">
    <property type="component" value="Unplaced"/>
</dbReference>
<organism evidence="2 3">
    <name type="scientific">Spermophilus dauricus</name>
    <name type="common">Daurian ground squirrel</name>
    <dbReference type="NCBI Taxonomy" id="99837"/>
    <lineage>
        <taxon>Eukaryota</taxon>
        <taxon>Metazoa</taxon>
        <taxon>Chordata</taxon>
        <taxon>Craniata</taxon>
        <taxon>Vertebrata</taxon>
        <taxon>Euteleostomi</taxon>
        <taxon>Mammalia</taxon>
        <taxon>Eutheria</taxon>
        <taxon>Euarchontoglires</taxon>
        <taxon>Glires</taxon>
        <taxon>Rodentia</taxon>
        <taxon>Sciuromorpha</taxon>
        <taxon>Sciuridae</taxon>
        <taxon>Xerinae</taxon>
        <taxon>Marmotini</taxon>
        <taxon>Spermophilus</taxon>
    </lineage>
</organism>
<dbReference type="GO" id="GO:0005814">
    <property type="term" value="C:centriole"/>
    <property type="evidence" value="ECO:0007669"/>
    <property type="project" value="TreeGrafter"/>
</dbReference>
<name>A0A8C9P4T6_SPEDA</name>
<feature type="region of interest" description="Disordered" evidence="1">
    <location>
        <begin position="263"/>
        <end position="312"/>
    </location>
</feature>
<dbReference type="AlphaFoldDB" id="A0A8C9P4T6"/>
<feature type="region of interest" description="Disordered" evidence="1">
    <location>
        <begin position="90"/>
        <end position="126"/>
    </location>
</feature>
<dbReference type="Pfam" id="PF15358">
    <property type="entry name" value="TSKS"/>
    <property type="match status" value="1"/>
</dbReference>